<evidence type="ECO:0000313" key="1">
    <source>
        <dbReference type="EMBL" id="KAA8577614.1"/>
    </source>
</evidence>
<comment type="caution">
    <text evidence="1">The sequence shown here is derived from an EMBL/GenBank/DDBJ whole genome shotgun (WGS) entry which is preliminary data.</text>
</comment>
<evidence type="ECO:0000313" key="2">
    <source>
        <dbReference type="Proteomes" id="UP000327493"/>
    </source>
</evidence>
<organism evidence="1 2">
    <name type="scientific">Etheostoma spectabile</name>
    <name type="common">orangethroat darter</name>
    <dbReference type="NCBI Taxonomy" id="54343"/>
    <lineage>
        <taxon>Eukaryota</taxon>
        <taxon>Metazoa</taxon>
        <taxon>Chordata</taxon>
        <taxon>Craniata</taxon>
        <taxon>Vertebrata</taxon>
        <taxon>Euteleostomi</taxon>
        <taxon>Actinopterygii</taxon>
        <taxon>Neopterygii</taxon>
        <taxon>Teleostei</taxon>
        <taxon>Neoteleostei</taxon>
        <taxon>Acanthomorphata</taxon>
        <taxon>Eupercaria</taxon>
        <taxon>Perciformes</taxon>
        <taxon>Percoidei</taxon>
        <taxon>Percidae</taxon>
        <taxon>Etheostomatinae</taxon>
        <taxon>Etheostoma</taxon>
    </lineage>
</organism>
<reference evidence="1 2" key="1">
    <citation type="submission" date="2019-08" db="EMBL/GenBank/DDBJ databases">
        <title>A chromosome-level genome assembly, high-density linkage maps, and genome scans reveal the genomic architecture of hybrid incompatibilities underlying speciation via character displacement in darters (Percidae: Etheostominae).</title>
        <authorList>
            <person name="Moran R.L."/>
            <person name="Catchen J.M."/>
            <person name="Fuller R.C."/>
        </authorList>
    </citation>
    <scope>NUCLEOTIDE SEQUENCE [LARGE SCALE GENOMIC DNA]</scope>
    <source>
        <strain evidence="1">EspeVRDwgs_2016</strain>
        <tissue evidence="1">Muscle</tissue>
    </source>
</reference>
<accession>A0A5J5C727</accession>
<sequence length="99" mass="11166">MRLPMTSCPCQVPWCSPLWTEGLLHPLMRGRRISSPSSQWRTSPTWTGSWQMLGGGREWYDLQVVTDWGANYKENMLADLLKSVCPPASGTAKLVRKEG</sequence>
<dbReference type="Proteomes" id="UP000327493">
    <property type="component" value="Unassembled WGS sequence"/>
</dbReference>
<gene>
    <name evidence="1" type="ORF">FQN60_007306</name>
</gene>
<keyword evidence="2" id="KW-1185">Reference proteome</keyword>
<dbReference type="AlphaFoldDB" id="A0A5J5C727"/>
<proteinExistence type="predicted"/>
<name>A0A5J5C727_9PERO</name>
<dbReference type="EMBL" id="VOFY01002300">
    <property type="protein sequence ID" value="KAA8577614.1"/>
    <property type="molecule type" value="Genomic_DNA"/>
</dbReference>
<protein>
    <submittedName>
        <fullName evidence="1">Uncharacterized protein</fullName>
    </submittedName>
</protein>
<feature type="non-terminal residue" evidence="1">
    <location>
        <position position="99"/>
    </location>
</feature>